<keyword evidence="7" id="KW-0067">ATP-binding</keyword>
<evidence type="ECO:0000256" key="7">
    <source>
        <dbReference type="ARBA" id="ARBA00022840"/>
    </source>
</evidence>
<dbReference type="InterPro" id="IPR003594">
    <property type="entry name" value="HATPase_dom"/>
</dbReference>
<dbReference type="PROSITE" id="PS50112">
    <property type="entry name" value="PAS"/>
    <property type="match status" value="3"/>
</dbReference>
<feature type="domain" description="PAC" evidence="13">
    <location>
        <begin position="196"/>
        <end position="247"/>
    </location>
</feature>
<gene>
    <name evidence="14" type="ORF">SD71_07555</name>
</gene>
<dbReference type="Gene3D" id="3.40.50.2300">
    <property type="match status" value="1"/>
</dbReference>
<dbReference type="CDD" id="cd17546">
    <property type="entry name" value="REC_hyHK_CKI1_RcsC-like"/>
    <property type="match status" value="1"/>
</dbReference>
<evidence type="ECO:0000259" key="10">
    <source>
        <dbReference type="PROSITE" id="PS50109"/>
    </source>
</evidence>
<keyword evidence="5" id="KW-0547">Nucleotide-binding</keyword>
<dbReference type="PANTHER" id="PTHR45339:SF1">
    <property type="entry name" value="HYBRID SIGNAL TRANSDUCTION HISTIDINE KINASE J"/>
    <property type="match status" value="1"/>
</dbReference>
<evidence type="ECO:0000259" key="11">
    <source>
        <dbReference type="PROSITE" id="PS50110"/>
    </source>
</evidence>
<dbReference type="SMART" id="SM00086">
    <property type="entry name" value="PAC"/>
    <property type="match status" value="4"/>
</dbReference>
<dbReference type="InterPro" id="IPR003661">
    <property type="entry name" value="HisK_dim/P_dom"/>
</dbReference>
<keyword evidence="6" id="KW-0418">Kinase</keyword>
<keyword evidence="15" id="KW-1185">Reference proteome</keyword>
<dbReference type="EMBL" id="JXAL01000008">
    <property type="protein sequence ID" value="KIL36456.1"/>
    <property type="molecule type" value="Genomic_DNA"/>
</dbReference>
<dbReference type="InterPro" id="IPR005467">
    <property type="entry name" value="His_kinase_dom"/>
</dbReference>
<sequence>MPSVQIPPSIFEQLYLGSSNGMALLTADGQWLETNDAMCRIFGLSKEELITYKFQDLVSPENPMDNMESYLISGTFESELRLFHKERGYIAACIKLTRVQCPDNIPNFFLQATDITERKAAELKYLTLEQQYRLIAEYSHDIFGISSADEIFRHFSPSITRTLGYSPEELIGKPRSFLYHPDDLRKLQISRGLGEPPQQMRLRHKNGKFLWFELIVTLIQDEEQNDIYFGIAREITERKKSQHIIAEAHRIALIGSWEWDILHDEVSFSDQIFHLTNLKCENDTSYQITDLVDPSSRPEFERTIEKSLIQGNDFDFEFQAAQEDRNVKHLHIRGVVTRSNDGHPIKVNGTLQDITQRRLVELKLQETVERYTSLKKYNHDAIFSLTLEGNIINANVMAQELTGYFIHEMVGMHFSRFIARKDVKQVLAASLKDSSAEKLIDKMVRRDGHEAEVLTTIAPIIINNENVGFYIIAKDITEQKKLMIAKETAESTNKAKSEFLAMMSHEIRTPMNGVIGMTDLLMESPSLSAEQREYLEIIRKSGETLLNIINDILDFSKIDSGVTELAEEPLDVRACIFESVDLLSPKAQTKQLEVSFSMHQDVPPLIYGDSKRLKQVLMNLIGNAIKFTDKGGISISVKKLAQADNTVQLMFKVKDTGIGIPKEKTDQLFQPFYQLDNFMTRTSEGTGLGLAISKKLVNLMGGNIWVDHEDVHEDSPGSTFVFTVTFKTAGYFDAATQTAAAIEQAAPVRNIKILVAEDNKINQLVLVKMLENQGHTIRIVEGGNEVVDAALTESFDIIFMDVHMPGINGLEATTIIKDNLSPDQCPIIVAVTANALKGDREKCIEAGMDDYISKPITNQAVNEVIRKFFVR</sequence>
<dbReference type="SUPFAM" id="SSF55874">
    <property type="entry name" value="ATPase domain of HSP90 chaperone/DNA topoisomerase II/histidine kinase"/>
    <property type="match status" value="1"/>
</dbReference>
<feature type="domain" description="Histidine kinase" evidence="10">
    <location>
        <begin position="502"/>
        <end position="728"/>
    </location>
</feature>
<dbReference type="PROSITE" id="PS50110">
    <property type="entry name" value="RESPONSE_REGULATORY"/>
    <property type="match status" value="1"/>
</dbReference>
<evidence type="ECO:0000256" key="8">
    <source>
        <dbReference type="ARBA" id="ARBA00023012"/>
    </source>
</evidence>
<dbReference type="InterPro" id="IPR001789">
    <property type="entry name" value="Sig_transdc_resp-reg_receiver"/>
</dbReference>
<evidence type="ECO:0000256" key="5">
    <source>
        <dbReference type="ARBA" id="ARBA00022741"/>
    </source>
</evidence>
<dbReference type="EC" id="2.7.13.3" evidence="2"/>
<dbReference type="InterPro" id="IPR000700">
    <property type="entry name" value="PAS-assoc_C"/>
</dbReference>
<organism evidence="14 15">
    <name type="scientific">Cohnella kolymensis</name>
    <dbReference type="NCBI Taxonomy" id="1590652"/>
    <lineage>
        <taxon>Bacteria</taxon>
        <taxon>Bacillati</taxon>
        <taxon>Bacillota</taxon>
        <taxon>Bacilli</taxon>
        <taxon>Bacillales</taxon>
        <taxon>Paenibacillaceae</taxon>
        <taxon>Cohnella</taxon>
    </lineage>
</organism>
<dbReference type="Gene3D" id="3.30.565.10">
    <property type="entry name" value="Histidine kinase-like ATPase, C-terminal domain"/>
    <property type="match status" value="1"/>
</dbReference>
<name>A0ABR5A623_9BACL</name>
<dbReference type="SMART" id="SM00091">
    <property type="entry name" value="PAS"/>
    <property type="match status" value="4"/>
</dbReference>
<evidence type="ECO:0000256" key="9">
    <source>
        <dbReference type="PROSITE-ProRule" id="PRU00169"/>
    </source>
</evidence>
<dbReference type="InterPro" id="IPR004358">
    <property type="entry name" value="Sig_transdc_His_kin-like_C"/>
</dbReference>
<feature type="domain" description="PAS" evidence="12">
    <location>
        <begin position="367"/>
        <end position="438"/>
    </location>
</feature>
<dbReference type="InterPro" id="IPR036890">
    <property type="entry name" value="HATPase_C_sf"/>
</dbReference>
<feature type="modified residue" description="4-aspartylphosphate" evidence="9">
    <location>
        <position position="801"/>
    </location>
</feature>
<dbReference type="Pfam" id="PF13426">
    <property type="entry name" value="PAS_9"/>
    <property type="match status" value="2"/>
</dbReference>
<dbReference type="Gene3D" id="1.10.287.130">
    <property type="match status" value="1"/>
</dbReference>
<dbReference type="InterPro" id="IPR036097">
    <property type="entry name" value="HisK_dim/P_sf"/>
</dbReference>
<keyword evidence="3 9" id="KW-0597">Phosphoprotein</keyword>
<keyword evidence="8" id="KW-0902">Two-component regulatory system</keyword>
<evidence type="ECO:0000313" key="15">
    <source>
        <dbReference type="Proteomes" id="UP000054526"/>
    </source>
</evidence>
<accession>A0ABR5A623</accession>
<feature type="domain" description="PAC" evidence="13">
    <location>
        <begin position="314"/>
        <end position="366"/>
    </location>
</feature>
<dbReference type="PRINTS" id="PR00344">
    <property type="entry name" value="BCTRLSENSOR"/>
</dbReference>
<dbReference type="PANTHER" id="PTHR45339">
    <property type="entry name" value="HYBRID SIGNAL TRANSDUCTION HISTIDINE KINASE J"/>
    <property type="match status" value="1"/>
</dbReference>
<dbReference type="SUPFAM" id="SSF47384">
    <property type="entry name" value="Homodimeric domain of signal transducing histidine kinase"/>
    <property type="match status" value="1"/>
</dbReference>
<dbReference type="InterPro" id="IPR011006">
    <property type="entry name" value="CheY-like_superfamily"/>
</dbReference>
<evidence type="ECO:0000313" key="14">
    <source>
        <dbReference type="EMBL" id="KIL36456.1"/>
    </source>
</evidence>
<feature type="domain" description="PAS" evidence="12">
    <location>
        <begin position="128"/>
        <end position="188"/>
    </location>
</feature>
<dbReference type="SMART" id="SM00388">
    <property type="entry name" value="HisKA"/>
    <property type="match status" value="1"/>
</dbReference>
<dbReference type="Proteomes" id="UP000054526">
    <property type="component" value="Unassembled WGS sequence"/>
</dbReference>
<dbReference type="SUPFAM" id="SSF55785">
    <property type="entry name" value="PYP-like sensor domain (PAS domain)"/>
    <property type="match status" value="4"/>
</dbReference>
<keyword evidence="4" id="KW-0808">Transferase</keyword>
<evidence type="ECO:0000256" key="3">
    <source>
        <dbReference type="ARBA" id="ARBA00022553"/>
    </source>
</evidence>
<evidence type="ECO:0000256" key="1">
    <source>
        <dbReference type="ARBA" id="ARBA00000085"/>
    </source>
</evidence>
<dbReference type="PROSITE" id="PS50113">
    <property type="entry name" value="PAC"/>
    <property type="match status" value="2"/>
</dbReference>
<dbReference type="InterPro" id="IPR000014">
    <property type="entry name" value="PAS"/>
</dbReference>
<dbReference type="Pfam" id="PF00512">
    <property type="entry name" value="HisKA"/>
    <property type="match status" value="1"/>
</dbReference>
<proteinExistence type="predicted"/>
<dbReference type="NCBIfam" id="TIGR00229">
    <property type="entry name" value="sensory_box"/>
    <property type="match status" value="3"/>
</dbReference>
<dbReference type="RefSeq" id="WP_041061728.1">
    <property type="nucleotide sequence ID" value="NZ_JXAL01000008.1"/>
</dbReference>
<dbReference type="CDD" id="cd16922">
    <property type="entry name" value="HATPase_EvgS-ArcB-TorS-like"/>
    <property type="match status" value="1"/>
</dbReference>
<feature type="domain" description="PAS" evidence="12">
    <location>
        <begin position="7"/>
        <end position="62"/>
    </location>
</feature>
<reference evidence="14 15" key="1">
    <citation type="submission" date="2014-12" db="EMBL/GenBank/DDBJ databases">
        <title>Draft genome sequence of Cohnella kolymensis strain B-2846.</title>
        <authorList>
            <person name="Karlyshev A.V."/>
            <person name="Kudryashova E.B."/>
        </authorList>
    </citation>
    <scope>NUCLEOTIDE SEQUENCE [LARGE SCALE GENOMIC DNA]</scope>
    <source>
        <strain evidence="14 15">VKM B-2846</strain>
    </source>
</reference>
<dbReference type="InterPro" id="IPR013767">
    <property type="entry name" value="PAS_fold"/>
</dbReference>
<dbReference type="SMART" id="SM00387">
    <property type="entry name" value="HATPase_c"/>
    <property type="match status" value="1"/>
</dbReference>
<dbReference type="InterPro" id="IPR001610">
    <property type="entry name" value="PAC"/>
</dbReference>
<protein>
    <recommendedName>
        <fullName evidence="2">histidine kinase</fullName>
        <ecNumber evidence="2">2.7.13.3</ecNumber>
    </recommendedName>
</protein>
<dbReference type="PROSITE" id="PS50109">
    <property type="entry name" value="HIS_KIN"/>
    <property type="match status" value="1"/>
</dbReference>
<dbReference type="Pfam" id="PF02518">
    <property type="entry name" value="HATPase_c"/>
    <property type="match status" value="1"/>
</dbReference>
<dbReference type="CDD" id="cd00082">
    <property type="entry name" value="HisKA"/>
    <property type="match status" value="1"/>
</dbReference>
<evidence type="ECO:0000256" key="6">
    <source>
        <dbReference type="ARBA" id="ARBA00022777"/>
    </source>
</evidence>
<feature type="domain" description="Response regulatory" evidence="11">
    <location>
        <begin position="752"/>
        <end position="869"/>
    </location>
</feature>
<dbReference type="Pfam" id="PF00072">
    <property type="entry name" value="Response_reg"/>
    <property type="match status" value="1"/>
</dbReference>
<evidence type="ECO:0000256" key="4">
    <source>
        <dbReference type="ARBA" id="ARBA00022679"/>
    </source>
</evidence>
<dbReference type="InterPro" id="IPR035965">
    <property type="entry name" value="PAS-like_dom_sf"/>
</dbReference>
<dbReference type="SMART" id="SM00448">
    <property type="entry name" value="REC"/>
    <property type="match status" value="1"/>
</dbReference>
<dbReference type="CDD" id="cd00130">
    <property type="entry name" value="PAS"/>
    <property type="match status" value="3"/>
</dbReference>
<evidence type="ECO:0000259" key="12">
    <source>
        <dbReference type="PROSITE" id="PS50112"/>
    </source>
</evidence>
<dbReference type="SUPFAM" id="SSF52172">
    <property type="entry name" value="CheY-like"/>
    <property type="match status" value="1"/>
</dbReference>
<comment type="catalytic activity">
    <reaction evidence="1">
        <text>ATP + protein L-histidine = ADP + protein N-phospho-L-histidine.</text>
        <dbReference type="EC" id="2.7.13.3"/>
    </reaction>
</comment>
<comment type="caution">
    <text evidence="14">The sequence shown here is derived from an EMBL/GenBank/DDBJ whole genome shotgun (WGS) entry which is preliminary data.</text>
</comment>
<evidence type="ECO:0000259" key="13">
    <source>
        <dbReference type="PROSITE" id="PS50113"/>
    </source>
</evidence>
<dbReference type="Pfam" id="PF00989">
    <property type="entry name" value="PAS"/>
    <property type="match status" value="1"/>
</dbReference>
<evidence type="ECO:0000256" key="2">
    <source>
        <dbReference type="ARBA" id="ARBA00012438"/>
    </source>
</evidence>
<dbReference type="Gene3D" id="3.30.450.20">
    <property type="entry name" value="PAS domain"/>
    <property type="match status" value="4"/>
</dbReference>